<gene>
    <name evidence="1" type="ORF">BRSU_2072</name>
</gene>
<dbReference type="AlphaFoldDB" id="A0A0G4K8Z3"/>
<evidence type="ECO:0000313" key="1">
    <source>
        <dbReference type="EMBL" id="CRF34520.1"/>
    </source>
</evidence>
<dbReference type="EMBL" id="CVLB01000002">
    <property type="protein sequence ID" value="CRF34520.1"/>
    <property type="molecule type" value="Genomic_DNA"/>
</dbReference>
<sequence length="329" mass="38085">MENIDITTSSLKFIYDGEDLKNHEMDAMELALIIESLNDLFLEVNSELNFDFTTIKLKVKANFEKGSFGIEFIVEVLKNIELLLNSSPTTATLTAIEIINILRNILNFIKITKGKISENNDSSIEIEEDGAIYVKNIDDSYIKYEYVENTDTTEIKDGNTITTKTKSQKMVKLCYNGAVRKNVEKITSPIKGNNKIDELKIEYSNGEIQDVADKSNIDFYKAPDIILNSKNSKYRKEVVLCIDKLSFNENNKWTLYNVDMPKISVIIEDKKFLNNVKYNKEYFSKDDELRVILRIEEFYKNDKRVTEYFVEEVLEHIKAVETPYIPFAD</sequence>
<organism evidence="1 2">
    <name type="scientific">Brachyspira suanatina</name>
    <dbReference type="NCBI Taxonomy" id="381802"/>
    <lineage>
        <taxon>Bacteria</taxon>
        <taxon>Pseudomonadati</taxon>
        <taxon>Spirochaetota</taxon>
        <taxon>Spirochaetia</taxon>
        <taxon>Brachyspirales</taxon>
        <taxon>Brachyspiraceae</taxon>
        <taxon>Brachyspira</taxon>
    </lineage>
</organism>
<dbReference type="OrthoDB" id="6400380at2"/>
<proteinExistence type="predicted"/>
<reference evidence="2" key="1">
    <citation type="submission" date="2015-04" db="EMBL/GenBank/DDBJ databases">
        <authorList>
            <person name="Mushtaq Mamoona"/>
        </authorList>
    </citation>
    <scope>NUCLEOTIDE SEQUENCE [LARGE SCALE GENOMIC DNA]</scope>
    <source>
        <strain evidence="2">AN4859/03</strain>
    </source>
</reference>
<protein>
    <submittedName>
        <fullName evidence="1">Uncharacterized protein</fullName>
    </submittedName>
</protein>
<accession>A0A0G4K8Z3</accession>
<keyword evidence="2" id="KW-1185">Reference proteome</keyword>
<dbReference type="RefSeq" id="WP_048595264.1">
    <property type="nucleotide sequence ID" value="NZ_CVLB01000002.1"/>
</dbReference>
<name>A0A0G4K8Z3_9SPIR</name>
<dbReference type="Proteomes" id="UP000043763">
    <property type="component" value="Unassembled WGS sequence"/>
</dbReference>
<evidence type="ECO:0000313" key="2">
    <source>
        <dbReference type="Proteomes" id="UP000043763"/>
    </source>
</evidence>